<proteinExistence type="predicted"/>
<organism evidence="1 2">
    <name type="scientific">Caldibacillus thermoamylovorans</name>
    <dbReference type="NCBI Taxonomy" id="35841"/>
    <lineage>
        <taxon>Bacteria</taxon>
        <taxon>Bacillati</taxon>
        <taxon>Bacillota</taxon>
        <taxon>Bacilli</taxon>
        <taxon>Bacillales</taxon>
        <taxon>Bacillaceae</taxon>
        <taxon>Caldibacillus</taxon>
    </lineage>
</organism>
<name>A0A090IUD9_9BACI</name>
<reference evidence="1 2" key="1">
    <citation type="submission" date="2014-07" db="EMBL/GenBank/DDBJ databases">
        <authorList>
            <person name="Wibberg Daniel"/>
        </authorList>
    </citation>
    <scope>NUCLEOTIDE SEQUENCE [LARGE SCALE GENOMIC DNA]</scope>
</reference>
<sequence length="90" mass="10811">MIGLLVNHKEVEELMYMLKREMDEILFDFSDERINHVVKRGMEERYHILFSLFKRIAPPNECIPYIRKATYNTKSESGKVSKKIQYDIQN</sequence>
<keyword evidence="2" id="KW-1185">Reference proteome</keyword>
<dbReference type="GeneID" id="92959337"/>
<evidence type="ECO:0000313" key="1">
    <source>
        <dbReference type="EMBL" id="CEE00043.1"/>
    </source>
</evidence>
<gene>
    <name evidence="1" type="ORF">BT1A1_0173</name>
</gene>
<dbReference type="RefSeq" id="WP_051988942.1">
    <property type="nucleotide sequence ID" value="NZ_CCRF01000007.1"/>
</dbReference>
<protein>
    <submittedName>
        <fullName evidence="1">Uncharacterized protein</fullName>
    </submittedName>
</protein>
<dbReference type="AlphaFoldDB" id="A0A090IUD9"/>
<dbReference type="Proteomes" id="UP000040576">
    <property type="component" value="Unassembled WGS sequence"/>
</dbReference>
<evidence type="ECO:0000313" key="2">
    <source>
        <dbReference type="Proteomes" id="UP000040576"/>
    </source>
</evidence>
<accession>A0A090IUD9</accession>
<dbReference type="EMBL" id="CCRF01000007">
    <property type="protein sequence ID" value="CEE00043.1"/>
    <property type="molecule type" value="Genomic_DNA"/>
</dbReference>